<feature type="transmembrane region" description="Helical" evidence="1">
    <location>
        <begin position="175"/>
        <end position="192"/>
    </location>
</feature>
<gene>
    <name evidence="2" type="ORF">DCC35_14180</name>
</gene>
<feature type="transmembrane region" description="Helical" evidence="1">
    <location>
        <begin position="204"/>
        <end position="221"/>
    </location>
</feature>
<name>A0A4D7JJN6_9BACT</name>
<dbReference type="Proteomes" id="UP000298616">
    <property type="component" value="Chromosome"/>
</dbReference>
<dbReference type="EMBL" id="CP028923">
    <property type="protein sequence ID" value="QCK15811.1"/>
    <property type="molecule type" value="Genomic_DNA"/>
</dbReference>
<dbReference type="AlphaFoldDB" id="A0A4D7JJN6"/>
<dbReference type="RefSeq" id="WP_137091408.1">
    <property type="nucleotide sequence ID" value="NZ_CP028923.1"/>
</dbReference>
<reference evidence="2 3" key="1">
    <citation type="submission" date="2018-04" db="EMBL/GenBank/DDBJ databases">
        <title>Complete genome uncultured novel isolate.</title>
        <authorList>
            <person name="Merlino G."/>
        </authorList>
    </citation>
    <scope>NUCLEOTIDE SEQUENCE [LARGE SCALE GENOMIC DNA]</scope>
    <source>
        <strain evidence="3">R1DC9</strain>
    </source>
</reference>
<organism evidence="2 3">
    <name type="scientific">Mangrovivirga cuniculi</name>
    <dbReference type="NCBI Taxonomy" id="2715131"/>
    <lineage>
        <taxon>Bacteria</taxon>
        <taxon>Pseudomonadati</taxon>
        <taxon>Bacteroidota</taxon>
        <taxon>Cytophagia</taxon>
        <taxon>Cytophagales</taxon>
        <taxon>Mangrovivirgaceae</taxon>
        <taxon>Mangrovivirga</taxon>
    </lineage>
</organism>
<feature type="transmembrane region" description="Helical" evidence="1">
    <location>
        <begin position="148"/>
        <end position="169"/>
    </location>
</feature>
<keyword evidence="3" id="KW-1185">Reference proteome</keyword>
<accession>A0A4D7JJN6</accession>
<sequence>MSYKSLQIRNTFYKNSFAFLSLGLLAVIIGFSQSVTSRFSTFTWIYHVHGVSATLWMVLLIIQPLTYRYNKLKVHRVIGWTSILIVSIIVVAGITMMKNMIINRASYPPGTVYKLAFIDATTLIAFISFYSLGIYYRKSLKLHARFMVCTIFAPFIPALTRVFFVFNLADGFNTALTYSYLLIEIAILLILFTERKSKEIKYTYLPALIIMLCQHLLMYSSNDWQWWVQIMNNFAGTNV</sequence>
<keyword evidence="1" id="KW-0472">Membrane</keyword>
<feature type="transmembrane region" description="Helical" evidence="1">
    <location>
        <begin position="44"/>
        <end position="65"/>
    </location>
</feature>
<feature type="transmembrane region" description="Helical" evidence="1">
    <location>
        <begin position="77"/>
        <end position="96"/>
    </location>
</feature>
<keyword evidence="1" id="KW-0812">Transmembrane</keyword>
<feature type="transmembrane region" description="Helical" evidence="1">
    <location>
        <begin position="116"/>
        <end position="136"/>
    </location>
</feature>
<evidence type="ECO:0000313" key="3">
    <source>
        <dbReference type="Proteomes" id="UP000298616"/>
    </source>
</evidence>
<proteinExistence type="predicted"/>
<protein>
    <submittedName>
        <fullName evidence="2">Uncharacterized protein</fullName>
    </submittedName>
</protein>
<evidence type="ECO:0000256" key="1">
    <source>
        <dbReference type="SAM" id="Phobius"/>
    </source>
</evidence>
<feature type="transmembrane region" description="Helical" evidence="1">
    <location>
        <begin position="12"/>
        <end position="32"/>
    </location>
</feature>
<keyword evidence="1" id="KW-1133">Transmembrane helix</keyword>
<dbReference type="KEGG" id="fpf:DCC35_14180"/>
<evidence type="ECO:0000313" key="2">
    <source>
        <dbReference type="EMBL" id="QCK15811.1"/>
    </source>
</evidence>
<dbReference type="OrthoDB" id="822156at2"/>